<dbReference type="EMBL" id="SNRW01006281">
    <property type="protein sequence ID" value="KAA6383371.1"/>
    <property type="molecule type" value="Genomic_DNA"/>
</dbReference>
<organism evidence="6 7">
    <name type="scientific">Streblomastix strix</name>
    <dbReference type="NCBI Taxonomy" id="222440"/>
    <lineage>
        <taxon>Eukaryota</taxon>
        <taxon>Metamonada</taxon>
        <taxon>Preaxostyla</taxon>
        <taxon>Oxymonadida</taxon>
        <taxon>Streblomastigidae</taxon>
        <taxon>Streblomastix</taxon>
    </lineage>
</organism>
<dbReference type="AlphaFoldDB" id="A0A5J4VLB1"/>
<dbReference type="PROSITE" id="PS50011">
    <property type="entry name" value="PROTEIN_KINASE_DOM"/>
    <property type="match status" value="1"/>
</dbReference>
<evidence type="ECO:0000259" key="5">
    <source>
        <dbReference type="PROSITE" id="PS50011"/>
    </source>
</evidence>
<dbReference type="SMART" id="SM00220">
    <property type="entry name" value="S_TKc"/>
    <property type="match status" value="1"/>
</dbReference>
<dbReference type="InterPro" id="IPR008271">
    <property type="entry name" value="Ser/Thr_kinase_AS"/>
</dbReference>
<dbReference type="PROSITE" id="PS00108">
    <property type="entry name" value="PROTEIN_KINASE_ST"/>
    <property type="match status" value="1"/>
</dbReference>
<dbReference type="CDD" id="cd14014">
    <property type="entry name" value="STKc_PknB_like"/>
    <property type="match status" value="1"/>
</dbReference>
<dbReference type="Pfam" id="PF00069">
    <property type="entry name" value="Pkinase"/>
    <property type="match status" value="1"/>
</dbReference>
<evidence type="ECO:0000256" key="4">
    <source>
        <dbReference type="RuleBase" id="RU000304"/>
    </source>
</evidence>
<protein>
    <submittedName>
        <fullName evidence="6">Putative calcium/calmodulin-dependent protein kinase I delta short</fullName>
    </submittedName>
</protein>
<dbReference type="PANTHER" id="PTHR24348:SF68">
    <property type="entry name" value="SERINE_THREONINE-PROTEIN KINASE ATG1C"/>
    <property type="match status" value="1"/>
</dbReference>
<keyword evidence="4" id="KW-0723">Serine/threonine-protein kinase</keyword>
<sequence>MLSNEQLLEQEMRQLLESQGFQIFKKIGHGAFGHVFLVNHPNLEEEFVAAKVIMNEDFDMNEWDSAGILSQDRSQISPFIVRNILAKQFDKMTVILMEYSNLGTLFDLIKTQKNLPIPMIRVIMIQILQGLSYIHSKGIIHRDIKGGNILMHCPTGSGKVILKIADFGTVKKNENNLQKSIYMSQRGTNAYMAPDLLLVNANYLPKADAKVGIWSLGMLLYQITTHTFPYNPHNEYEIQQFMRNRILVRPPSITDNNLWNLLQRMLEFDRHNRIPAAEALTHPFFTKDYWQS</sequence>
<dbReference type="InterPro" id="IPR000719">
    <property type="entry name" value="Prot_kinase_dom"/>
</dbReference>
<keyword evidence="1 3" id="KW-0547">Nucleotide-binding</keyword>
<dbReference type="GO" id="GO:0005737">
    <property type="term" value="C:cytoplasm"/>
    <property type="evidence" value="ECO:0007669"/>
    <property type="project" value="TreeGrafter"/>
</dbReference>
<keyword evidence="6" id="KW-0418">Kinase</keyword>
<reference evidence="6 7" key="1">
    <citation type="submission" date="2019-03" db="EMBL/GenBank/DDBJ databases">
        <title>Single cell metagenomics reveals metabolic interactions within the superorganism composed of flagellate Streblomastix strix and complex community of Bacteroidetes bacteria on its surface.</title>
        <authorList>
            <person name="Treitli S.C."/>
            <person name="Kolisko M."/>
            <person name="Husnik F."/>
            <person name="Keeling P."/>
            <person name="Hampl V."/>
        </authorList>
    </citation>
    <scope>NUCLEOTIDE SEQUENCE [LARGE SCALE GENOMIC DNA]</scope>
    <source>
        <strain evidence="6">ST1C</strain>
    </source>
</reference>
<proteinExistence type="inferred from homology"/>
<dbReference type="GO" id="GO:0004674">
    <property type="term" value="F:protein serine/threonine kinase activity"/>
    <property type="evidence" value="ECO:0007669"/>
    <property type="project" value="UniProtKB-KW"/>
</dbReference>
<accession>A0A5J4VLB1</accession>
<comment type="similarity">
    <text evidence="4">Belongs to the protein kinase superfamily.</text>
</comment>
<dbReference type="PROSITE" id="PS00107">
    <property type="entry name" value="PROTEIN_KINASE_ATP"/>
    <property type="match status" value="1"/>
</dbReference>
<dbReference type="SUPFAM" id="SSF56112">
    <property type="entry name" value="Protein kinase-like (PK-like)"/>
    <property type="match status" value="1"/>
</dbReference>
<dbReference type="InterPro" id="IPR045269">
    <property type="entry name" value="Atg1-like"/>
</dbReference>
<keyword evidence="2 3" id="KW-0067">ATP-binding</keyword>
<keyword evidence="6" id="KW-0808">Transferase</keyword>
<dbReference type="OrthoDB" id="541276at2759"/>
<feature type="binding site" evidence="3">
    <location>
        <position position="51"/>
    </location>
    <ligand>
        <name>ATP</name>
        <dbReference type="ChEBI" id="CHEBI:30616"/>
    </ligand>
</feature>
<gene>
    <name evidence="6" type="ORF">EZS28_021102</name>
</gene>
<evidence type="ECO:0000313" key="6">
    <source>
        <dbReference type="EMBL" id="KAA6383371.1"/>
    </source>
</evidence>
<evidence type="ECO:0000256" key="1">
    <source>
        <dbReference type="ARBA" id="ARBA00022741"/>
    </source>
</evidence>
<comment type="caution">
    <text evidence="6">The sequence shown here is derived from an EMBL/GenBank/DDBJ whole genome shotgun (WGS) entry which is preliminary data.</text>
</comment>
<dbReference type="GO" id="GO:0010506">
    <property type="term" value="P:regulation of autophagy"/>
    <property type="evidence" value="ECO:0007669"/>
    <property type="project" value="InterPro"/>
</dbReference>
<dbReference type="PANTHER" id="PTHR24348">
    <property type="entry name" value="SERINE/THREONINE-PROTEIN KINASE UNC-51-RELATED"/>
    <property type="match status" value="1"/>
</dbReference>
<evidence type="ECO:0000256" key="3">
    <source>
        <dbReference type="PROSITE-ProRule" id="PRU10141"/>
    </source>
</evidence>
<evidence type="ECO:0000256" key="2">
    <source>
        <dbReference type="ARBA" id="ARBA00022840"/>
    </source>
</evidence>
<evidence type="ECO:0000313" key="7">
    <source>
        <dbReference type="Proteomes" id="UP000324800"/>
    </source>
</evidence>
<dbReference type="Proteomes" id="UP000324800">
    <property type="component" value="Unassembled WGS sequence"/>
</dbReference>
<dbReference type="Gene3D" id="1.10.510.10">
    <property type="entry name" value="Transferase(Phosphotransferase) domain 1"/>
    <property type="match status" value="1"/>
</dbReference>
<feature type="domain" description="Protein kinase" evidence="5">
    <location>
        <begin position="21"/>
        <end position="285"/>
    </location>
</feature>
<dbReference type="InterPro" id="IPR011009">
    <property type="entry name" value="Kinase-like_dom_sf"/>
</dbReference>
<dbReference type="GO" id="GO:0005524">
    <property type="term" value="F:ATP binding"/>
    <property type="evidence" value="ECO:0007669"/>
    <property type="project" value="UniProtKB-UniRule"/>
</dbReference>
<dbReference type="InterPro" id="IPR017441">
    <property type="entry name" value="Protein_kinase_ATP_BS"/>
</dbReference>
<name>A0A5J4VLB1_9EUKA</name>